<gene>
    <name evidence="2" type="ORF">KLDO_g1116</name>
</gene>
<proteinExistence type="predicted"/>
<dbReference type="Gene3D" id="2.30.30.40">
    <property type="entry name" value="SH3 Domains"/>
    <property type="match status" value="1"/>
</dbReference>
<dbReference type="SUPFAM" id="SSF50044">
    <property type="entry name" value="SH3-domain"/>
    <property type="match status" value="1"/>
</dbReference>
<dbReference type="Proteomes" id="UP000031516">
    <property type="component" value="Unassembled WGS sequence"/>
</dbReference>
<comment type="caution">
    <text evidence="2">The sequence shown here is derived from an EMBL/GenBank/DDBJ whole genome shotgun (WGS) entry which is preliminary data.</text>
</comment>
<protein>
    <submittedName>
        <fullName evidence="2">WGS project CCBQ000000000 data, contig MAT</fullName>
    </submittedName>
</protein>
<keyword evidence="3" id="KW-1185">Reference proteome</keyword>
<accession>A0A0A8L1B2</accession>
<dbReference type="InterPro" id="IPR036028">
    <property type="entry name" value="SH3-like_dom_sf"/>
</dbReference>
<evidence type="ECO:0000313" key="2">
    <source>
        <dbReference type="EMBL" id="CDO92807.1"/>
    </source>
</evidence>
<name>A0A0A8L1B2_9SACH</name>
<evidence type="ECO:0000256" key="1">
    <source>
        <dbReference type="SAM" id="MobiDB-lite"/>
    </source>
</evidence>
<feature type="region of interest" description="Disordered" evidence="1">
    <location>
        <begin position="1"/>
        <end position="26"/>
    </location>
</feature>
<evidence type="ECO:0000313" key="3">
    <source>
        <dbReference type="Proteomes" id="UP000031516"/>
    </source>
</evidence>
<dbReference type="OrthoDB" id="546434at2759"/>
<dbReference type="EMBL" id="CCBQ010000018">
    <property type="protein sequence ID" value="CDO92807.1"/>
    <property type="molecule type" value="Genomic_DNA"/>
</dbReference>
<reference evidence="2 3" key="1">
    <citation type="submission" date="2014-03" db="EMBL/GenBank/DDBJ databases">
        <title>The genome of Kluyveromyces dobzhanskii.</title>
        <authorList>
            <person name="Nystedt B."/>
            <person name="Astrom S."/>
        </authorList>
    </citation>
    <scope>NUCLEOTIDE SEQUENCE [LARGE SCALE GENOMIC DNA]</scope>
    <source>
        <strain evidence="2 3">CBS 2104</strain>
    </source>
</reference>
<organism evidence="2 3">
    <name type="scientific">Kluyveromyces dobzhanskii CBS 2104</name>
    <dbReference type="NCBI Taxonomy" id="1427455"/>
    <lineage>
        <taxon>Eukaryota</taxon>
        <taxon>Fungi</taxon>
        <taxon>Dikarya</taxon>
        <taxon>Ascomycota</taxon>
        <taxon>Saccharomycotina</taxon>
        <taxon>Saccharomycetes</taxon>
        <taxon>Saccharomycetales</taxon>
        <taxon>Saccharomycetaceae</taxon>
        <taxon>Kluyveromyces</taxon>
    </lineage>
</organism>
<dbReference type="AlphaFoldDB" id="A0A0A8L1B2"/>
<sequence>MSYNTTPLFGRQSVVSQDEGSEFNVSPTQPLDLRTSIIQAQKRASSHTIRVSTIAQRLTNDSKHVSVQSTNTYTSNDTFLTANSQEVPSQTECNPASSHPFSAFTRSRENVLDLDATPIVKQPVFIDATTPKITDLRTHPEKEESSNEGQQMHGLGLIRPIQAKEVEYNTCLSASEDEEGNTTHEFTFDTYGKFAHNGTLISAGDTILSNPALTEAEEHETIAEDKKTNSPDVIISEENLAYLFIIAVHSFNVSSLENPEDAAICISFEKDDVAFVHSVDESGWGEVTLIKNMQKGWVPFNYFADAVKQKNKLVIMIVCRLLWRQENLLSSCCQHAQNLFYTLKTSK</sequence>